<evidence type="ECO:0000313" key="2">
    <source>
        <dbReference type="Proteomes" id="UP001162060"/>
    </source>
</evidence>
<comment type="caution">
    <text evidence="1">The sequence shown here is derived from an EMBL/GenBank/DDBJ whole genome shotgun (WGS) entry which is preliminary data.</text>
</comment>
<evidence type="ECO:0000313" key="1">
    <source>
        <dbReference type="EMBL" id="CAK7923534.1"/>
    </source>
</evidence>
<sequence>MCTETSKKSCRNVDEQCMDKGDFALNELDFETRNAFALGSIVSTSRAGSLVVQDAPRLSSDKRKVHSGD</sequence>
<accession>A0AAV1TRA5</accession>
<gene>
    <name evidence="1" type="ORF">PM001_LOCUS8684</name>
</gene>
<proteinExistence type="predicted"/>
<name>A0AAV1TRA5_9STRA</name>
<dbReference type="EMBL" id="CAKLBY020000069">
    <property type="protein sequence ID" value="CAK7923534.1"/>
    <property type="molecule type" value="Genomic_DNA"/>
</dbReference>
<dbReference type="AlphaFoldDB" id="A0AAV1TRA5"/>
<protein>
    <submittedName>
        <fullName evidence="1">Uncharacterized protein</fullName>
    </submittedName>
</protein>
<reference evidence="1" key="1">
    <citation type="submission" date="2024-01" db="EMBL/GenBank/DDBJ databases">
        <authorList>
            <person name="Webb A."/>
        </authorList>
    </citation>
    <scope>NUCLEOTIDE SEQUENCE</scope>
    <source>
        <strain evidence="1">Pm1</strain>
    </source>
</reference>
<organism evidence="1 2">
    <name type="scientific">Peronospora matthiolae</name>
    <dbReference type="NCBI Taxonomy" id="2874970"/>
    <lineage>
        <taxon>Eukaryota</taxon>
        <taxon>Sar</taxon>
        <taxon>Stramenopiles</taxon>
        <taxon>Oomycota</taxon>
        <taxon>Peronosporomycetes</taxon>
        <taxon>Peronosporales</taxon>
        <taxon>Peronosporaceae</taxon>
        <taxon>Peronospora</taxon>
    </lineage>
</organism>
<dbReference type="Proteomes" id="UP001162060">
    <property type="component" value="Unassembled WGS sequence"/>
</dbReference>